<keyword evidence="1" id="KW-0812">Transmembrane</keyword>
<dbReference type="Proteomes" id="UP000714275">
    <property type="component" value="Unassembled WGS sequence"/>
</dbReference>
<keyword evidence="3" id="KW-1185">Reference proteome</keyword>
<feature type="transmembrane region" description="Helical" evidence="1">
    <location>
        <begin position="63"/>
        <end position="85"/>
    </location>
</feature>
<evidence type="ECO:0000313" key="2">
    <source>
        <dbReference type="EMBL" id="KAG1763823.1"/>
    </source>
</evidence>
<keyword evidence="1" id="KW-0472">Membrane</keyword>
<sequence length="223" mass="24340">MPLNKLDLVHHYFHCIAPSTFVICDTMPSPFAVSCGLLLLGIYICNIASIAILRLVIVAPTAGTFVVIAAVSSIFALLVFPVALCCKRQAEVSNTRYLITFGALCLLDLPSCITLSFHARQDNTSALCHDLSQSSDCTMGNVLIGCYYMSVIFAIIGFMVTYIDRRFSIPNISPQYPNAQAASLCVAAFQYPQDVELENVPAELPTGKAKQAHAEERWTEIPV</sequence>
<dbReference type="OrthoDB" id="2672329at2759"/>
<evidence type="ECO:0000256" key="1">
    <source>
        <dbReference type="SAM" id="Phobius"/>
    </source>
</evidence>
<accession>A0A9P7CUX6</accession>
<proteinExistence type="predicted"/>
<feature type="transmembrane region" description="Helical" evidence="1">
    <location>
        <begin position="97"/>
        <end position="119"/>
    </location>
</feature>
<comment type="caution">
    <text evidence="2">The sequence shown here is derived from an EMBL/GenBank/DDBJ whole genome shotgun (WGS) entry which is preliminary data.</text>
</comment>
<organism evidence="2 3">
    <name type="scientific">Suillus placidus</name>
    <dbReference type="NCBI Taxonomy" id="48579"/>
    <lineage>
        <taxon>Eukaryota</taxon>
        <taxon>Fungi</taxon>
        <taxon>Dikarya</taxon>
        <taxon>Basidiomycota</taxon>
        <taxon>Agaricomycotina</taxon>
        <taxon>Agaricomycetes</taxon>
        <taxon>Agaricomycetidae</taxon>
        <taxon>Boletales</taxon>
        <taxon>Suillineae</taxon>
        <taxon>Suillaceae</taxon>
        <taxon>Suillus</taxon>
    </lineage>
</organism>
<protein>
    <submittedName>
        <fullName evidence="2">Uncharacterized protein</fullName>
    </submittedName>
</protein>
<dbReference type="EMBL" id="JABBWD010000145">
    <property type="protein sequence ID" value="KAG1763823.1"/>
    <property type="molecule type" value="Genomic_DNA"/>
</dbReference>
<reference evidence="2" key="1">
    <citation type="journal article" date="2020" name="New Phytol.">
        <title>Comparative genomics reveals dynamic genome evolution in host specialist ectomycorrhizal fungi.</title>
        <authorList>
            <person name="Lofgren L.A."/>
            <person name="Nguyen N.H."/>
            <person name="Vilgalys R."/>
            <person name="Ruytinx J."/>
            <person name="Liao H.L."/>
            <person name="Branco S."/>
            <person name="Kuo A."/>
            <person name="LaButti K."/>
            <person name="Lipzen A."/>
            <person name="Andreopoulos W."/>
            <person name="Pangilinan J."/>
            <person name="Riley R."/>
            <person name="Hundley H."/>
            <person name="Na H."/>
            <person name="Barry K."/>
            <person name="Grigoriev I.V."/>
            <person name="Stajich J.E."/>
            <person name="Kennedy P.G."/>
        </authorList>
    </citation>
    <scope>NUCLEOTIDE SEQUENCE</scope>
    <source>
        <strain evidence="2">DOB743</strain>
    </source>
</reference>
<feature type="transmembrane region" description="Helical" evidence="1">
    <location>
        <begin position="139"/>
        <end position="163"/>
    </location>
</feature>
<evidence type="ECO:0000313" key="3">
    <source>
        <dbReference type="Proteomes" id="UP000714275"/>
    </source>
</evidence>
<name>A0A9P7CUX6_9AGAM</name>
<dbReference type="AlphaFoldDB" id="A0A9P7CUX6"/>
<gene>
    <name evidence="2" type="ORF">EV702DRAFT_1205383</name>
</gene>
<feature type="transmembrane region" description="Helical" evidence="1">
    <location>
        <begin position="37"/>
        <end position="57"/>
    </location>
</feature>
<keyword evidence="1" id="KW-1133">Transmembrane helix</keyword>